<dbReference type="PANTHER" id="PTHR28027:SF2">
    <property type="entry name" value="TRANSCRIPTIONAL REGULATOR MIT1"/>
    <property type="match status" value="1"/>
</dbReference>
<feature type="region of interest" description="Disordered" evidence="1">
    <location>
        <begin position="104"/>
        <end position="135"/>
    </location>
</feature>
<feature type="compositionally biased region" description="Basic and acidic residues" evidence="1">
    <location>
        <begin position="246"/>
        <end position="255"/>
    </location>
</feature>
<evidence type="ECO:0000313" key="3">
    <source>
        <dbReference type="Proteomes" id="UP000054097"/>
    </source>
</evidence>
<dbReference type="OrthoDB" id="5572844at2759"/>
<dbReference type="EMBL" id="KN824287">
    <property type="protein sequence ID" value="KIM29744.1"/>
    <property type="molecule type" value="Genomic_DNA"/>
</dbReference>
<dbReference type="PANTHER" id="PTHR28027">
    <property type="entry name" value="TRANSCRIPTIONAL REGULATOR MIT1"/>
    <property type="match status" value="1"/>
</dbReference>
<name>A0A0C3BCB3_SERVB</name>
<protein>
    <recommendedName>
        <fullName evidence="4">Gti1/Pac2 family protein</fullName>
    </recommendedName>
</protein>
<dbReference type="AlphaFoldDB" id="A0A0C3BCB3"/>
<keyword evidence="3" id="KW-1185">Reference proteome</keyword>
<feature type="compositionally biased region" description="Basic and acidic residues" evidence="1">
    <location>
        <begin position="104"/>
        <end position="113"/>
    </location>
</feature>
<dbReference type="HOGENOM" id="CLU_028895_4_1_1"/>
<proteinExistence type="predicted"/>
<dbReference type="InterPro" id="IPR018608">
    <property type="entry name" value="Gti1/Pac2"/>
</dbReference>
<accession>A0A0C3BCB3</accession>
<feature type="region of interest" description="Disordered" evidence="1">
    <location>
        <begin position="1"/>
        <end position="26"/>
    </location>
</feature>
<feature type="region of interest" description="Disordered" evidence="1">
    <location>
        <begin position="217"/>
        <end position="292"/>
    </location>
</feature>
<dbReference type="GO" id="GO:0003677">
    <property type="term" value="F:DNA binding"/>
    <property type="evidence" value="ECO:0007669"/>
    <property type="project" value="TreeGrafter"/>
</dbReference>
<evidence type="ECO:0000313" key="2">
    <source>
        <dbReference type="EMBL" id="KIM29744.1"/>
    </source>
</evidence>
<evidence type="ECO:0000256" key="1">
    <source>
        <dbReference type="SAM" id="MobiDB-lite"/>
    </source>
</evidence>
<evidence type="ECO:0008006" key="4">
    <source>
        <dbReference type="Google" id="ProtNLM"/>
    </source>
</evidence>
<feature type="compositionally biased region" description="Acidic residues" evidence="1">
    <location>
        <begin position="348"/>
        <end position="370"/>
    </location>
</feature>
<reference evidence="2 3" key="1">
    <citation type="submission" date="2014-04" db="EMBL/GenBank/DDBJ databases">
        <authorList>
            <consortium name="DOE Joint Genome Institute"/>
            <person name="Kuo A."/>
            <person name="Zuccaro A."/>
            <person name="Kohler A."/>
            <person name="Nagy L.G."/>
            <person name="Floudas D."/>
            <person name="Copeland A."/>
            <person name="Barry K.W."/>
            <person name="Cichocki N."/>
            <person name="Veneault-Fourrey C."/>
            <person name="LaButti K."/>
            <person name="Lindquist E.A."/>
            <person name="Lipzen A."/>
            <person name="Lundell T."/>
            <person name="Morin E."/>
            <person name="Murat C."/>
            <person name="Sun H."/>
            <person name="Tunlid A."/>
            <person name="Henrissat B."/>
            <person name="Grigoriev I.V."/>
            <person name="Hibbett D.S."/>
            <person name="Martin F."/>
            <person name="Nordberg H.P."/>
            <person name="Cantor M.N."/>
            <person name="Hua S.X."/>
        </authorList>
    </citation>
    <scope>NUCLEOTIDE SEQUENCE [LARGE SCALE GENOMIC DNA]</scope>
    <source>
        <strain evidence="2 3">MAFF 305830</strain>
    </source>
</reference>
<feature type="region of interest" description="Disordered" evidence="1">
    <location>
        <begin position="337"/>
        <end position="370"/>
    </location>
</feature>
<dbReference type="Proteomes" id="UP000054097">
    <property type="component" value="Unassembled WGS sequence"/>
</dbReference>
<feature type="compositionally biased region" description="Polar residues" evidence="1">
    <location>
        <begin position="271"/>
        <end position="285"/>
    </location>
</feature>
<dbReference type="Pfam" id="PF09729">
    <property type="entry name" value="Gti1_Pac2"/>
    <property type="match status" value="1"/>
</dbReference>
<reference evidence="3" key="2">
    <citation type="submission" date="2015-01" db="EMBL/GenBank/DDBJ databases">
        <title>Evolutionary Origins and Diversification of the Mycorrhizal Mutualists.</title>
        <authorList>
            <consortium name="DOE Joint Genome Institute"/>
            <consortium name="Mycorrhizal Genomics Consortium"/>
            <person name="Kohler A."/>
            <person name="Kuo A."/>
            <person name="Nagy L.G."/>
            <person name="Floudas D."/>
            <person name="Copeland A."/>
            <person name="Barry K.W."/>
            <person name="Cichocki N."/>
            <person name="Veneault-Fourrey C."/>
            <person name="LaButti K."/>
            <person name="Lindquist E.A."/>
            <person name="Lipzen A."/>
            <person name="Lundell T."/>
            <person name="Morin E."/>
            <person name="Murat C."/>
            <person name="Riley R."/>
            <person name="Ohm R."/>
            <person name="Sun H."/>
            <person name="Tunlid A."/>
            <person name="Henrissat B."/>
            <person name="Grigoriev I.V."/>
            <person name="Hibbett D.S."/>
            <person name="Martin F."/>
        </authorList>
    </citation>
    <scope>NUCLEOTIDE SEQUENCE [LARGE SCALE GENOMIC DNA]</scope>
    <source>
        <strain evidence="3">MAFF 305830</strain>
    </source>
</reference>
<gene>
    <name evidence="2" type="ORF">M408DRAFT_67481</name>
</gene>
<feature type="compositionally biased region" description="Polar residues" evidence="1">
    <location>
        <begin position="118"/>
        <end position="134"/>
    </location>
</feature>
<organism evidence="2 3">
    <name type="scientific">Serendipita vermifera MAFF 305830</name>
    <dbReference type="NCBI Taxonomy" id="933852"/>
    <lineage>
        <taxon>Eukaryota</taxon>
        <taxon>Fungi</taxon>
        <taxon>Dikarya</taxon>
        <taxon>Basidiomycota</taxon>
        <taxon>Agaricomycotina</taxon>
        <taxon>Agaricomycetes</taxon>
        <taxon>Sebacinales</taxon>
        <taxon>Serendipitaceae</taxon>
        <taxon>Serendipita</taxon>
    </lineage>
</organism>
<sequence>MSSPPEEEVTSNADNEGSGWPEPPWSGWIETTGDALLILEAARRGLIPRVTRRLVDSERKMITSGSVFVFDEDESGIKRWTDGFIWSPSRILGNFLLYRETDKRSGNRAKTDQDSAEQDSSQTKKGKPNASQALTHGLDKHRERLLLGSLTNSHKFKVDGMIKKTFSLTIAGVSQHLISYYRVEDVENGRLRSPSSLPELATLEISPEYLDKTHFRQPPRVEYGPDGVPRYRGEADDPDLETIIRAADKSSRRFDPYGATSPKRAKKPKSQRTASQSDADTTTQYPADGYNYPQYPGYPYGPTGYPYMQYPVNASADGTTPDGAPYGPYGGYYWPGYPPAGPPMIEGPSEDDDDGDDKADADEDTTPGAA</sequence>